<name>A0AAW1A9R9_9HYME</name>
<gene>
    <name evidence="1" type="ORF">QLX08_003368</name>
</gene>
<dbReference type="Proteomes" id="UP001432146">
    <property type="component" value="Unassembled WGS sequence"/>
</dbReference>
<reference evidence="1 2" key="1">
    <citation type="submission" date="2024-05" db="EMBL/GenBank/DDBJ databases">
        <title>The nuclear and mitochondrial genome assemblies of Tetragonisca angustula (Apidae: Meliponini), a tiny yet remarkable pollinator in the Neotropics.</title>
        <authorList>
            <person name="Ferrari R."/>
            <person name="Ricardo P.C."/>
            <person name="Dias F.C."/>
            <person name="Araujo N.S."/>
            <person name="Soares D.O."/>
            <person name="Zhou Q.-S."/>
            <person name="Zhu C.-D."/>
            <person name="Coutinho L."/>
            <person name="Airas M.C."/>
            <person name="Batista T.M."/>
        </authorList>
    </citation>
    <scope>NUCLEOTIDE SEQUENCE [LARGE SCALE GENOMIC DNA]</scope>
    <source>
        <strain evidence="1">ASF017062</strain>
        <tissue evidence="1">Abdomen</tissue>
    </source>
</reference>
<keyword evidence="2" id="KW-1185">Reference proteome</keyword>
<evidence type="ECO:0000313" key="2">
    <source>
        <dbReference type="Proteomes" id="UP001432146"/>
    </source>
</evidence>
<evidence type="ECO:0000313" key="1">
    <source>
        <dbReference type="EMBL" id="KAK9305578.1"/>
    </source>
</evidence>
<organism evidence="1 2">
    <name type="scientific">Tetragonisca angustula</name>
    <dbReference type="NCBI Taxonomy" id="166442"/>
    <lineage>
        <taxon>Eukaryota</taxon>
        <taxon>Metazoa</taxon>
        <taxon>Ecdysozoa</taxon>
        <taxon>Arthropoda</taxon>
        <taxon>Hexapoda</taxon>
        <taxon>Insecta</taxon>
        <taxon>Pterygota</taxon>
        <taxon>Neoptera</taxon>
        <taxon>Endopterygota</taxon>
        <taxon>Hymenoptera</taxon>
        <taxon>Apocrita</taxon>
        <taxon>Aculeata</taxon>
        <taxon>Apoidea</taxon>
        <taxon>Anthophila</taxon>
        <taxon>Apidae</taxon>
        <taxon>Tetragonisca</taxon>
    </lineage>
</organism>
<sequence>MALLATSSERASPEAAPLLHAHTVANQSYVPAVRRVRRRRATRRRRGIQGLPLVDRPEEEEPRFQDPRLELADDLLQKYEKPPYVLLLCAKRRCVSCERRRRSQRRCLSEKFLENMKQEQISTC</sequence>
<comment type="caution">
    <text evidence="1">The sequence shown here is derived from an EMBL/GenBank/DDBJ whole genome shotgun (WGS) entry which is preliminary data.</text>
</comment>
<dbReference type="AlphaFoldDB" id="A0AAW1A9R9"/>
<protein>
    <submittedName>
        <fullName evidence="1">Uncharacterized protein</fullName>
    </submittedName>
</protein>
<dbReference type="EMBL" id="JAWNGG020000049">
    <property type="protein sequence ID" value="KAK9305578.1"/>
    <property type="molecule type" value="Genomic_DNA"/>
</dbReference>
<proteinExistence type="predicted"/>
<accession>A0AAW1A9R9</accession>